<sequence length="424" mass="47685">MRKYIMIRLLLLFVPGLMIGCTTRSATTIIGSAATVNDNAVVKEQKGNERKVVILSLDGFRADYLDKARTPNLDSIASVGVSGRLRPSFPTLTFPNHYSMVTGLYPNHHGLVANSFFDKKLGRYSIGDRQSVERGDFYHGEPIWATAGRQGIRSASFFWVGSEAAIGGKRPDYWMQYNSKISPLTRIDSVIHWLSMPQETAPGIILWYIEEPDYTGHTYSPDSRQAIEKVEQMDKVVGEMLARLRKLPNRDQIDFLIVSDHGMATYTPEQSINLAQWLDEKDFEYIVDGVPAILYPLPGKVDKVMKQLEQVPHVKVYRKADIPDRLHYGSNPRIGEIVLIPDIGTYIYFSTNPTFVTGGAHGYDNAHPEMLALFAAFGPDFPNAHRIEQPIPNITIYPLLCRLLGITPAPHDAKEQDVERILQP</sequence>
<dbReference type="CDD" id="cd16018">
    <property type="entry name" value="Enpp"/>
    <property type="match status" value="1"/>
</dbReference>
<keyword evidence="1" id="KW-0732">Signal</keyword>
<evidence type="ECO:0000256" key="1">
    <source>
        <dbReference type="SAM" id="SignalP"/>
    </source>
</evidence>
<dbReference type="InterPro" id="IPR002591">
    <property type="entry name" value="Phosphodiest/P_Trfase"/>
</dbReference>
<gene>
    <name evidence="2" type="ORF">NCTC12858_00218</name>
</gene>
<reference evidence="2 3" key="1">
    <citation type="submission" date="2018-06" db="EMBL/GenBank/DDBJ databases">
        <authorList>
            <consortium name="Pathogen Informatics"/>
            <person name="Doyle S."/>
        </authorList>
    </citation>
    <scope>NUCLEOTIDE SEQUENCE [LARGE SCALE GENOMIC DNA]</scope>
    <source>
        <strain evidence="2 3">NCTC12858</strain>
    </source>
</reference>
<keyword evidence="3" id="KW-1185">Reference proteome</keyword>
<feature type="chain" id="PRO_5016052194" evidence="1">
    <location>
        <begin position="27"/>
        <end position="424"/>
    </location>
</feature>
<name>A0A2X4PF19_9PORP</name>
<dbReference type="PROSITE" id="PS51257">
    <property type="entry name" value="PROKAR_LIPOPROTEIN"/>
    <property type="match status" value="1"/>
</dbReference>
<dbReference type="Proteomes" id="UP000249300">
    <property type="component" value="Chromosome 1"/>
</dbReference>
<keyword evidence="2" id="KW-0378">Hydrolase</keyword>
<evidence type="ECO:0000313" key="2">
    <source>
        <dbReference type="EMBL" id="SQH72404.1"/>
    </source>
</evidence>
<organism evidence="2 3">
    <name type="scientific">Porphyromonas crevioricanis</name>
    <dbReference type="NCBI Taxonomy" id="393921"/>
    <lineage>
        <taxon>Bacteria</taxon>
        <taxon>Pseudomonadati</taxon>
        <taxon>Bacteroidota</taxon>
        <taxon>Bacteroidia</taxon>
        <taxon>Bacteroidales</taxon>
        <taxon>Porphyromonadaceae</taxon>
        <taxon>Porphyromonas</taxon>
    </lineage>
</organism>
<accession>A0A2X4PF19</accession>
<dbReference type="Gene3D" id="3.40.720.10">
    <property type="entry name" value="Alkaline Phosphatase, subunit A"/>
    <property type="match status" value="1"/>
</dbReference>
<dbReference type="GO" id="GO:0016787">
    <property type="term" value="F:hydrolase activity"/>
    <property type="evidence" value="ECO:0007669"/>
    <property type="project" value="UniProtKB-KW"/>
</dbReference>
<dbReference type="PANTHER" id="PTHR10151">
    <property type="entry name" value="ECTONUCLEOTIDE PYROPHOSPHATASE/PHOSPHODIESTERASE"/>
    <property type="match status" value="1"/>
</dbReference>
<proteinExistence type="predicted"/>
<dbReference type="Pfam" id="PF01663">
    <property type="entry name" value="Phosphodiest"/>
    <property type="match status" value="1"/>
</dbReference>
<dbReference type="AlphaFoldDB" id="A0A2X4PF19"/>
<dbReference type="Gene3D" id="3.30.1360.180">
    <property type="match status" value="1"/>
</dbReference>
<dbReference type="RefSeq" id="WP_078801681.1">
    <property type="nucleotide sequence ID" value="NZ_FUXH01000005.1"/>
</dbReference>
<evidence type="ECO:0000313" key="3">
    <source>
        <dbReference type="Proteomes" id="UP000249300"/>
    </source>
</evidence>
<protein>
    <submittedName>
        <fullName evidence="2">Phosphonoacetate hydrolase</fullName>
    </submittedName>
</protein>
<dbReference type="PANTHER" id="PTHR10151:SF120">
    <property type="entry name" value="BIS(5'-ADENOSYL)-TRIPHOSPHATASE"/>
    <property type="match status" value="1"/>
</dbReference>
<feature type="signal peptide" evidence="1">
    <location>
        <begin position="1"/>
        <end position="26"/>
    </location>
</feature>
<dbReference type="SUPFAM" id="SSF53649">
    <property type="entry name" value="Alkaline phosphatase-like"/>
    <property type="match status" value="1"/>
</dbReference>
<dbReference type="KEGG" id="pcre:NCTC12858_00218"/>
<dbReference type="EMBL" id="LS483447">
    <property type="protein sequence ID" value="SQH72404.1"/>
    <property type="molecule type" value="Genomic_DNA"/>
</dbReference>
<dbReference type="InterPro" id="IPR017850">
    <property type="entry name" value="Alkaline_phosphatase_core_sf"/>
</dbReference>